<organism evidence="2 3">
    <name type="scientific">Dokdonia donghaensis DSW-1</name>
    <dbReference type="NCBI Taxonomy" id="1300343"/>
    <lineage>
        <taxon>Bacteria</taxon>
        <taxon>Pseudomonadati</taxon>
        <taxon>Bacteroidota</taxon>
        <taxon>Flavobacteriia</taxon>
        <taxon>Flavobacteriales</taxon>
        <taxon>Flavobacteriaceae</taxon>
        <taxon>Dokdonia</taxon>
    </lineage>
</organism>
<dbReference type="AlphaFoldDB" id="A0A0A2GQI4"/>
<keyword evidence="1" id="KW-0732">Signal</keyword>
<keyword evidence="3" id="KW-1185">Reference proteome</keyword>
<sequence>MKIITLMYLILILAIVSCNKTTNNSQSKNEFYSVKVDTSYSLSDRTKIEEIKRYIYLKQSTKATKSLSLSKIIKGNSKDFKFTIIKIDATDIKEVESSILSFKNEEELQQLFLKVDSVEEGKSLKERKKTKHYEISKYNNTIEIEQFNSGINKSNKITLTTLEYDGLKAAFEKYALEESK</sequence>
<dbReference type="EMBL" id="JSAQ01000001">
    <property type="protein sequence ID" value="KGO05452.1"/>
    <property type="molecule type" value="Genomic_DNA"/>
</dbReference>
<protein>
    <recommendedName>
        <fullName evidence="4">Lipoprotein</fullName>
    </recommendedName>
</protein>
<feature type="signal peptide" evidence="1">
    <location>
        <begin position="1"/>
        <end position="20"/>
    </location>
</feature>
<evidence type="ECO:0008006" key="4">
    <source>
        <dbReference type="Google" id="ProtNLM"/>
    </source>
</evidence>
<evidence type="ECO:0000313" key="2">
    <source>
        <dbReference type="EMBL" id="KGO05452.1"/>
    </source>
</evidence>
<proteinExistence type="predicted"/>
<reference evidence="2 3" key="1">
    <citation type="submission" date="2014-10" db="EMBL/GenBank/DDBJ databases">
        <title>Draft genome sequence of the proteorhodopsin-containing marine bacterium Dokdonia donghaensis.</title>
        <authorList>
            <person name="Gomez-Consarnau L."/>
            <person name="Gonzalez J.M."/>
            <person name="Riedel T."/>
            <person name="Jaenicke S."/>
            <person name="Wagner-Doebler I."/>
            <person name="Fuhrman J.A."/>
        </authorList>
    </citation>
    <scope>NUCLEOTIDE SEQUENCE [LARGE SCALE GENOMIC DNA]</scope>
    <source>
        <strain evidence="2 3">DSW-1</strain>
    </source>
</reference>
<dbReference type="PATRIC" id="fig|1300343.5.peg.2486"/>
<feature type="chain" id="PRO_5001987721" description="Lipoprotein" evidence="1">
    <location>
        <begin position="21"/>
        <end position="180"/>
    </location>
</feature>
<dbReference type="RefSeq" id="WP_035324525.1">
    <property type="nucleotide sequence ID" value="NZ_CP015125.1"/>
</dbReference>
<dbReference type="PROSITE" id="PS51257">
    <property type="entry name" value="PROKAR_LIPOPROTEIN"/>
    <property type="match status" value="1"/>
</dbReference>
<gene>
    <name evidence="2" type="ORF">NV36_00390</name>
</gene>
<comment type="caution">
    <text evidence="2">The sequence shown here is derived from an EMBL/GenBank/DDBJ whole genome shotgun (WGS) entry which is preliminary data.</text>
</comment>
<accession>A0A0A2GQI4</accession>
<dbReference type="Proteomes" id="UP000030140">
    <property type="component" value="Unassembled WGS sequence"/>
</dbReference>
<evidence type="ECO:0000313" key="3">
    <source>
        <dbReference type="Proteomes" id="UP000030140"/>
    </source>
</evidence>
<evidence type="ECO:0000256" key="1">
    <source>
        <dbReference type="SAM" id="SignalP"/>
    </source>
</evidence>
<dbReference type="KEGG" id="ddo:I597_2462"/>
<name>A0A0A2GQI4_9FLAO</name>